<sequence>MKKGLNAFHLKLLAITAMFINHLGHVLNADGENLPLYLLTEVIGRLAFPIMAYLLVQGFQYSRNKERYALRLTVFWLLSILPFHYLFYPERPIFPFNNILCTLLLGLLLLMLLERVSKPLLQHVLIFLFACLSWGWDWGFVGILLIASFYQYRQRQDGVTGPIVSLTLTYAALFLCSFLLYQKSLLLYDMAATFGLLLTIPLLKAYNGRRGYCPAWVKWGFYAFYPGHLCLLLLLRFLILKS</sequence>
<feature type="transmembrane region" description="Helical" evidence="1">
    <location>
        <begin position="7"/>
        <end position="24"/>
    </location>
</feature>
<keyword evidence="1" id="KW-1133">Transmembrane helix</keyword>
<feature type="transmembrane region" description="Helical" evidence="1">
    <location>
        <begin position="93"/>
        <end position="113"/>
    </location>
</feature>
<comment type="caution">
    <text evidence="2">The sequence shown here is derived from an EMBL/GenBank/DDBJ whole genome shotgun (WGS) entry which is preliminary data.</text>
</comment>
<keyword evidence="3" id="KW-1185">Reference proteome</keyword>
<feature type="transmembrane region" description="Helical" evidence="1">
    <location>
        <begin position="36"/>
        <end position="56"/>
    </location>
</feature>
<keyword evidence="1" id="KW-0472">Membrane</keyword>
<dbReference type="InterPro" id="IPR008875">
    <property type="entry name" value="TraX"/>
</dbReference>
<proteinExistence type="predicted"/>
<keyword evidence="1" id="KW-0812">Transmembrane</keyword>
<dbReference type="EMBL" id="QFAY01000001">
    <property type="protein sequence ID" value="MBP2619921.1"/>
    <property type="molecule type" value="Genomic_DNA"/>
</dbReference>
<evidence type="ECO:0000256" key="1">
    <source>
        <dbReference type="SAM" id="Phobius"/>
    </source>
</evidence>
<dbReference type="Pfam" id="PF05857">
    <property type="entry name" value="TraX"/>
    <property type="match status" value="1"/>
</dbReference>
<name>A0ABS5ATL8_9STRE</name>
<feature type="transmembrane region" description="Helical" evidence="1">
    <location>
        <begin position="68"/>
        <end position="87"/>
    </location>
</feature>
<gene>
    <name evidence="2" type="ORF">DHL47_00935</name>
</gene>
<evidence type="ECO:0000313" key="2">
    <source>
        <dbReference type="EMBL" id="MBP2619921.1"/>
    </source>
</evidence>
<evidence type="ECO:0000313" key="3">
    <source>
        <dbReference type="Proteomes" id="UP001519349"/>
    </source>
</evidence>
<feature type="transmembrane region" description="Helical" evidence="1">
    <location>
        <begin position="219"/>
        <end position="239"/>
    </location>
</feature>
<dbReference type="Proteomes" id="UP001519349">
    <property type="component" value="Unassembled WGS sequence"/>
</dbReference>
<reference evidence="2 3" key="1">
    <citation type="submission" date="2018-05" db="EMBL/GenBank/DDBJ databases">
        <title>Draft genome sequence of Streptococcus panodentis CCUG 70867T.</title>
        <authorList>
            <person name="Salva-Serra F."/>
            <person name="Mendez V."/>
            <person name="Jaen-Luchoro D."/>
            <person name="Gonzales-Siles L."/>
            <person name="Karlsson R."/>
            <person name="Engstrom-Jakobsson H."/>
            <person name="Busquets A."/>
            <person name="Gomila M."/>
            <person name="Pineiro-Iglesias B."/>
            <person name="Bennasar-Figueras A."/>
            <person name="Seeger M."/>
            <person name="Moore E."/>
        </authorList>
    </citation>
    <scope>NUCLEOTIDE SEQUENCE [LARGE SCALE GENOMIC DNA]</scope>
    <source>
        <strain evidence="2 3">CCUG 70867</strain>
    </source>
</reference>
<dbReference type="RefSeq" id="WP_209550576.1">
    <property type="nucleotide sequence ID" value="NZ_QFAY01000001.1"/>
</dbReference>
<accession>A0ABS5ATL8</accession>
<feature type="transmembrane region" description="Helical" evidence="1">
    <location>
        <begin position="162"/>
        <end position="181"/>
    </location>
</feature>
<feature type="transmembrane region" description="Helical" evidence="1">
    <location>
        <begin position="125"/>
        <end position="150"/>
    </location>
</feature>
<feature type="transmembrane region" description="Helical" evidence="1">
    <location>
        <begin position="186"/>
        <end position="207"/>
    </location>
</feature>
<protein>
    <submittedName>
        <fullName evidence="2">Fimbrial assembly protein</fullName>
    </submittedName>
</protein>
<organism evidence="2 3">
    <name type="scientific">Streptococcus panodentis</name>
    <dbReference type="NCBI Taxonomy" id="1581472"/>
    <lineage>
        <taxon>Bacteria</taxon>
        <taxon>Bacillati</taxon>
        <taxon>Bacillota</taxon>
        <taxon>Bacilli</taxon>
        <taxon>Lactobacillales</taxon>
        <taxon>Streptococcaceae</taxon>
        <taxon>Streptococcus</taxon>
    </lineage>
</organism>